<evidence type="ECO:0000313" key="2">
    <source>
        <dbReference type="Proteomes" id="UP000026985"/>
    </source>
</evidence>
<proteinExistence type="predicted"/>
<evidence type="ECO:0000313" key="1">
    <source>
        <dbReference type="EMBL" id="AIB07043.1"/>
    </source>
</evidence>
<dbReference type="OrthoDB" id="8477at10239"/>
<protein>
    <submittedName>
        <fullName evidence="1">Major capsid protein</fullName>
    </submittedName>
</protein>
<reference evidence="1 2" key="1">
    <citation type="submission" date="2014-07" db="EMBL/GenBank/DDBJ databases">
        <title>The genome sequence of Salmonella phage 9NA shows that it represents an unstudied type of tailed phage.</title>
        <authorList>
            <person name="Casjens S.R."/>
            <person name="Leavitt J.C."/>
            <person name="Hatfull G.F."/>
            <person name="Hendrix R.W."/>
        </authorList>
    </citation>
    <scope>NUCLEOTIDE SEQUENCE [LARGE SCALE GENOMIC DNA]</scope>
</reference>
<dbReference type="SMR" id="A0A060D1K6"/>
<sequence length="339" mass="36981">MSYKQNYRDVGAPDTFLSNFSVSYWQDTSLFVGTRYFPVVPVNQAAGKFLTYPKGYFGRPVNSKRAEDGVANTIGYKTKNQGYTVDDDAIRIFISDKKRANVQNGQQLDMEASAVTTDALLINKEVDFADKFLSAGKWGVDYQGVDASPTGNQFLKWSNANADPIGDVLSRRVAFSLASGGRRWNKALMTLDVYDAMTRSPAVIDRINGGSTTQNPGMVTKQALAALLEVDELEIMQSVVNMAADGIEDSNGNPMSDFQFAKTGVLMLNYVEPTVGNMKPVAAAGFAWNEFIGLGINNGPSIRTYPGVEGRRGNFVEAEFAIDVQMVAPDLGILFYDAV</sequence>
<dbReference type="Gene3D" id="3.90.1690.10">
    <property type="entry name" value="phage-related protein like domain"/>
    <property type="match status" value="1"/>
</dbReference>
<dbReference type="Proteomes" id="UP000026985">
    <property type="component" value="Segment"/>
</dbReference>
<accession>A0A060D1K6</accession>
<organism evidence="1 2">
    <name type="scientific">Salmonella phage 9NA</name>
    <dbReference type="NCBI Taxonomy" id="1113547"/>
    <lineage>
        <taxon>Viruses</taxon>
        <taxon>Duplodnaviria</taxon>
        <taxon>Heunggongvirae</taxon>
        <taxon>Uroviricota</taxon>
        <taxon>Caudoviricetes</taxon>
        <taxon>Nonanavirus</taxon>
        <taxon>Nonanavirus nv9NA</taxon>
    </lineage>
</organism>
<dbReference type="EMBL" id="KJ802832">
    <property type="protein sequence ID" value="AIB07043.1"/>
    <property type="molecule type" value="Genomic_DNA"/>
</dbReference>
<keyword evidence="2" id="KW-1185">Reference proteome</keyword>
<name>A0A060D1K6_9CAUD</name>
<dbReference type="KEGG" id="vg:22110898"/>
<dbReference type="RefSeq" id="YP_009101210.1">
    <property type="nucleotide sequence ID" value="NC_025443.1"/>
</dbReference>
<gene>
    <name evidence="1" type="ORF">9NA_040</name>
</gene>
<dbReference type="InterPro" id="IPR053738">
    <property type="entry name" value="Lambda_capsid_assembly"/>
</dbReference>